<comment type="caution">
    <text evidence="1">The sequence shown here is derived from an EMBL/GenBank/DDBJ whole genome shotgun (WGS) entry which is preliminary data.</text>
</comment>
<evidence type="ECO:0008006" key="3">
    <source>
        <dbReference type="Google" id="ProtNLM"/>
    </source>
</evidence>
<evidence type="ECO:0000313" key="2">
    <source>
        <dbReference type="Proteomes" id="UP001207918"/>
    </source>
</evidence>
<accession>A0ABT3PR29</accession>
<dbReference type="RefSeq" id="WP_265767104.1">
    <property type="nucleotide sequence ID" value="NZ_JAGGJA010000012.1"/>
</dbReference>
<organism evidence="1 2">
    <name type="scientific">Fodinibius salsisoli</name>
    <dbReference type="NCBI Taxonomy" id="2820877"/>
    <lineage>
        <taxon>Bacteria</taxon>
        <taxon>Pseudomonadati</taxon>
        <taxon>Balneolota</taxon>
        <taxon>Balneolia</taxon>
        <taxon>Balneolales</taxon>
        <taxon>Balneolaceae</taxon>
        <taxon>Fodinibius</taxon>
    </lineage>
</organism>
<gene>
    <name evidence="1" type="ORF">J6I44_15735</name>
</gene>
<sequence>MRHNSKKSLFSRDSLRDYLNSISERAKNEVDTHNPEDFLKQSIHDLEGYYYEKHKIEPIELHEDHIVQDVSDTKIDVSNDTRRYIRNRSKPFYIPGTEVKIEIPFSGNEDILYLRASKFSMSPPQAIVRGNKLIFQKEGEDLDGEEVRKSFNRWLNDIKKYLGYSANDISGWHQTLEKEIKSKIKHRRDKLLEDRKLESSIGFPLKERKESNTYTTSEIKRKRIKPHLPKTDKKAYEPEPTIKSSDYEHILDLINKTATMLEWSPSSFKNMDEEGLRDMFLVPMNSHFEGQATGETFNAEGKTDILIREKNKCLFIAECKVWRGKKYLLEAIDQLLGYTTWRDTKTAILIFNRNKDFSAVLEKIPGIVKEHPGFKKELDCKLENGFKYVVAKESDKSRDIYLTVLAFDVPS</sequence>
<dbReference type="Proteomes" id="UP001207918">
    <property type="component" value="Unassembled WGS sequence"/>
</dbReference>
<reference evidence="1 2" key="1">
    <citation type="submission" date="2021-03" db="EMBL/GenBank/DDBJ databases">
        <title>Aliifodinibius sp. nov., a new bacterium isolated from saline soil.</title>
        <authorList>
            <person name="Galisteo C."/>
            <person name="De La Haba R."/>
            <person name="Sanchez-Porro C."/>
            <person name="Ventosa A."/>
        </authorList>
    </citation>
    <scope>NUCLEOTIDE SEQUENCE [LARGE SCALE GENOMIC DNA]</scope>
    <source>
        <strain evidence="1 2">1BSP15-2V2</strain>
    </source>
</reference>
<keyword evidence="2" id="KW-1185">Reference proteome</keyword>
<name>A0ABT3PR29_9BACT</name>
<evidence type="ECO:0000313" key="1">
    <source>
        <dbReference type="EMBL" id="MCW9708318.1"/>
    </source>
</evidence>
<proteinExistence type="predicted"/>
<dbReference type="EMBL" id="JAGGJA010000012">
    <property type="protein sequence ID" value="MCW9708318.1"/>
    <property type="molecule type" value="Genomic_DNA"/>
</dbReference>
<protein>
    <recommendedName>
        <fullName evidence="3">Restriction endonuclease type IV Mrr domain-containing protein</fullName>
    </recommendedName>
</protein>